<accession>A0ABQ7PYR4</accession>
<dbReference type="SMART" id="SM00289">
    <property type="entry name" value="WR1"/>
    <property type="match status" value="3"/>
</dbReference>
<evidence type="ECO:0000259" key="12">
    <source>
        <dbReference type="PROSITE" id="PS51390"/>
    </source>
</evidence>
<feature type="compositionally biased region" description="Basic and acidic residues" evidence="6">
    <location>
        <begin position="1179"/>
        <end position="1205"/>
    </location>
</feature>
<sequence length="1502" mass="163322">MRRCALRAALLACLLLPHASAESLRRCPAEDSPCPARSGPCGSDQECGQDQICCNTACGPTCVDPLNTGCENIRLSLERISRALAVENSRGGRGLLRGVRAPRCRATDGEFEEIQCDNEIVSSCWCVDPAGFEIAGTRAPAASLVNCTRTAPCAAHTCRMLCPLGFELDAKGCPLCKCRDPCSSITCPGQLSCQLEETPCIRPPCPPVATCKRGRSLQNICPVGEPLLISETNRPFLCGTDPGKPNCPPLYRCLVDQGNDYGVCCPASLELQKPSTCPAPSLDGECGIPCTHDLECPSVQKCCDGAECGRHCVLPQNVTKCTQQKMLAELLVISEKEGKGYVPQCAADGSFEWRQCSRNGLVCWCVDSDGNKLRGSMGPAASVQCSPSVVQARSGGRSLASECVKALCAGVCEYGYKTGSDGCPTCECDDPCAGYPCPDGEECIRVKASDCVGELCTGYPVCRPLVSYDNPCEVGTPASDSEGNLVSCKVDDDCPTEHTCNTTRRNSAAVCCPDPSGYENSSESFVSDMIPSCSEEAEVYCSLNSTVTCSEGSCDKDQVCCNTETCGAICVAPSKMQLQTDDIDATPTMCEYLRDFDEKMEGTVDGMRLALPPPSCTEDGSFTARQCAAGRCWCVDSFGTEIPETRTSNFTALDCAKIREELSCLDLTCRMGCDYGFELGANKCPTCKCREPCADVTCPDGRTCAVVDVACDADYCPPVPACLPRKLGQCPFLVPPNGACEWACRFDAECGPSERCCATGCGTACTKAVHQTACQQRRALAIHDAAESGNPPADSWIPACKEDGSYEDVQCKNSERECWCVDPTGNEIPGTRSANSTLSCSAPSKCPEITCNDIELQCPHSRKLDDKGCPTCECRDPCAEAKCRDDEKCELMKLDCEGESCPPIARCVPAPLCPDGGSPIQTPDGSSNLICGPTAAACPSSHACRFAPHDSRPPVCCPKPRMVCFETMEEGVCKDHEGLNTTRWHFNPEHNRCERFQYHGCAGNHNNFRTKKECMAVCPDTENSRRPVSIRQRVTKPTTPVLSACERLREKNEAAAQKYGKAYFIPKCDAGGAWENVQCMSHIDVCWCVSTRGEPLKGSLVRGDKPNCNFRQARKWKQRDPLDEKAQADEVLEELIRQMTAYTFEEYEEEDDTEDRLIDNNDVPEEPQKDEPQIISQKAELRSILDEKESLTTDSSKSEEKKETAEIISSTTEQVKPDEKPKEDTKKPIEKPTKTVFKTKCQLLQQQVENGSDGVRPRCLSDGSFSPRQCSRGRCWCVDAAGQRRPSLGVVPDLPEPDPCELTQIESASLELEIFKVDESIAERSRKLLTTKLARLGARVPVTLAKDREVITVRTMVAGPRAVDIIYQVENWLKEEKLSGVKKGTEGVLSADVIRSEYRLTAPAPAMQQREIVTESTLSSTTAYHTAIIVLAATSAFIISVLCVIVMLYRARLQREPHKAERFLPPAPPVYVLSADEKAELARVLHPPPPVHPQPSNDSIRN</sequence>
<proteinExistence type="predicted"/>
<dbReference type="Pfam" id="PF14625">
    <property type="entry name" value="Lustrin_cystein"/>
    <property type="match status" value="3"/>
</dbReference>
<dbReference type="InterPro" id="IPR036645">
    <property type="entry name" value="Elafin-like_sf"/>
</dbReference>
<dbReference type="PANTHER" id="PTHR12352">
    <property type="entry name" value="SECRETED MODULAR CALCIUM-BINDING PROTEIN"/>
    <property type="match status" value="1"/>
</dbReference>
<feature type="disulfide bond" evidence="5">
    <location>
        <begin position="1088"/>
        <end position="1108"/>
    </location>
</feature>
<comment type="caution">
    <text evidence="13">The sequence shown here is derived from an EMBL/GenBank/DDBJ whole genome shotgun (WGS) entry which is preliminary data.</text>
</comment>
<keyword evidence="7" id="KW-1133">Transmembrane helix</keyword>
<dbReference type="SUPFAM" id="SSF57610">
    <property type="entry name" value="Thyroglobulin type-1 domain"/>
    <property type="match status" value="6"/>
</dbReference>
<feature type="domain" description="Antistasin-like" evidence="11">
    <location>
        <begin position="403"/>
        <end position="428"/>
    </location>
</feature>
<dbReference type="Gene3D" id="4.10.410.10">
    <property type="entry name" value="Pancreatic trypsin inhibitor Kunitz domain"/>
    <property type="match status" value="1"/>
</dbReference>
<feature type="chain" id="PRO_5046103885" evidence="8">
    <location>
        <begin position="22"/>
        <end position="1502"/>
    </location>
</feature>
<dbReference type="Proteomes" id="UP000823941">
    <property type="component" value="Chromosome 25"/>
</dbReference>
<evidence type="ECO:0000259" key="11">
    <source>
        <dbReference type="PROSITE" id="PS51252"/>
    </source>
</evidence>
<dbReference type="Pfam" id="PF00095">
    <property type="entry name" value="WAP"/>
    <property type="match status" value="3"/>
</dbReference>
<dbReference type="InterPro" id="IPR051950">
    <property type="entry name" value="Dev_reg/Prot_inhib"/>
</dbReference>
<feature type="domain" description="WAP" evidence="12">
    <location>
        <begin position="723"/>
        <end position="769"/>
    </location>
</feature>
<keyword evidence="2" id="KW-0964">Secreted</keyword>
<comment type="subcellular location">
    <subcellularLocation>
        <location evidence="1">Secreted</location>
    </subcellularLocation>
</comment>
<keyword evidence="14" id="KW-1185">Reference proteome</keyword>
<evidence type="ECO:0000256" key="6">
    <source>
        <dbReference type="SAM" id="MobiDB-lite"/>
    </source>
</evidence>
<dbReference type="PROSITE" id="PS00484">
    <property type="entry name" value="THYROGLOBULIN_1_1"/>
    <property type="match status" value="3"/>
</dbReference>
<feature type="domain" description="Thyroglobulin type-1" evidence="10">
    <location>
        <begin position="1042"/>
        <end position="1108"/>
    </location>
</feature>
<dbReference type="InterPro" id="IPR036880">
    <property type="entry name" value="Kunitz_BPTI_sf"/>
</dbReference>
<feature type="domain" description="WAP" evidence="12">
    <location>
        <begin position="270"/>
        <end position="316"/>
    </location>
</feature>
<feature type="domain" description="Thyroglobulin type-1" evidence="10">
    <location>
        <begin position="318"/>
        <end position="385"/>
    </location>
</feature>
<dbReference type="InterPro" id="IPR036857">
    <property type="entry name" value="Thyroglobulin_1_sf"/>
</dbReference>
<keyword evidence="8" id="KW-0732">Signal</keyword>
<dbReference type="SUPFAM" id="SSF57362">
    <property type="entry name" value="BPTI-like"/>
    <property type="match status" value="1"/>
</dbReference>
<dbReference type="CDD" id="cd00109">
    <property type="entry name" value="Kunitz-type"/>
    <property type="match status" value="1"/>
</dbReference>
<dbReference type="SUPFAM" id="SSF57262">
    <property type="entry name" value="Leech antihemostatic proteins"/>
    <property type="match status" value="2"/>
</dbReference>
<evidence type="ECO:0000313" key="14">
    <source>
        <dbReference type="Proteomes" id="UP000823941"/>
    </source>
</evidence>
<dbReference type="InterPro" id="IPR011061">
    <property type="entry name" value="Hirudin/antistatin"/>
</dbReference>
<evidence type="ECO:0000256" key="8">
    <source>
        <dbReference type="SAM" id="SignalP"/>
    </source>
</evidence>
<feature type="disulfide bond" evidence="5">
    <location>
        <begin position="356"/>
        <end position="363"/>
    </location>
</feature>
<feature type="region of interest" description="Disordered" evidence="6">
    <location>
        <begin position="1146"/>
        <end position="1229"/>
    </location>
</feature>
<feature type="domain" description="Thyroglobulin type-1" evidence="10">
    <location>
        <begin position="771"/>
        <end position="840"/>
    </location>
</feature>
<dbReference type="InterPro" id="IPR002223">
    <property type="entry name" value="Kunitz_BPTI"/>
</dbReference>
<dbReference type="Gene3D" id="4.10.800.10">
    <property type="entry name" value="Thyroglobulin type-1"/>
    <property type="match status" value="6"/>
</dbReference>
<gene>
    <name evidence="13" type="ORF">JYU34_018885</name>
</gene>
<feature type="disulfide bond" evidence="5">
    <location>
        <begin position="820"/>
        <end position="840"/>
    </location>
</feature>
<feature type="domain" description="Antistasin-like" evidence="11">
    <location>
        <begin position="846"/>
        <end position="874"/>
    </location>
</feature>
<evidence type="ECO:0000259" key="9">
    <source>
        <dbReference type="PROSITE" id="PS50279"/>
    </source>
</evidence>
<dbReference type="InterPro" id="IPR008197">
    <property type="entry name" value="WAP_dom"/>
</dbReference>
<feature type="domain" description="BPTI/Kunitz inhibitor" evidence="9">
    <location>
        <begin position="964"/>
        <end position="1018"/>
    </location>
</feature>
<protein>
    <submittedName>
        <fullName evidence="13">Uncharacterized protein</fullName>
    </submittedName>
</protein>
<keyword evidence="7" id="KW-0472">Membrane</keyword>
<evidence type="ECO:0000256" key="5">
    <source>
        <dbReference type="PROSITE-ProRule" id="PRU00500"/>
    </source>
</evidence>
<feature type="domain" description="Thyroglobulin type-1" evidence="10">
    <location>
        <begin position="67"/>
        <end position="147"/>
    </location>
</feature>
<reference evidence="13 14" key="1">
    <citation type="submission" date="2021-06" db="EMBL/GenBank/DDBJ databases">
        <title>A haploid diamondback moth (Plutella xylostella L.) genome assembly resolves 31 chromosomes and identifies a diamide resistance mutation.</title>
        <authorList>
            <person name="Ward C.M."/>
            <person name="Perry K.D."/>
            <person name="Baker G."/>
            <person name="Powis K."/>
            <person name="Heckel D.G."/>
            <person name="Baxter S.W."/>
        </authorList>
    </citation>
    <scope>NUCLEOTIDE SEQUENCE [LARGE SCALE GENOMIC DNA]</scope>
    <source>
        <strain evidence="13 14">LV</strain>
        <tissue evidence="13">Single pupa</tissue>
    </source>
</reference>
<dbReference type="Pfam" id="PF00086">
    <property type="entry name" value="Thyroglobulin_1"/>
    <property type="match status" value="6"/>
</dbReference>
<dbReference type="InterPro" id="IPR000716">
    <property type="entry name" value="Thyroglobulin_1"/>
</dbReference>
<keyword evidence="4 5" id="KW-1015">Disulfide bond</keyword>
<dbReference type="PROSITE" id="PS51162">
    <property type="entry name" value="THYROGLOBULIN_1_2"/>
    <property type="match status" value="6"/>
</dbReference>
<feature type="domain" description="Thyroglobulin type-1" evidence="10">
    <location>
        <begin position="1238"/>
        <end position="1300"/>
    </location>
</feature>
<dbReference type="InterPro" id="IPR006150">
    <property type="entry name" value="Cys_repeat_1"/>
</dbReference>
<feature type="domain" description="WAP" evidence="12">
    <location>
        <begin position="20"/>
        <end position="66"/>
    </location>
</feature>
<feature type="disulfide bond" evidence="5">
    <location>
        <begin position="1079"/>
        <end position="1086"/>
    </location>
</feature>
<dbReference type="PROSITE" id="PS51252">
    <property type="entry name" value="ANTISTASIN"/>
    <property type="match status" value="4"/>
</dbReference>
<name>A0ABQ7PYR4_PLUXY</name>
<dbReference type="InterPro" id="IPR028150">
    <property type="entry name" value="Lustrin_cystein"/>
</dbReference>
<feature type="transmembrane region" description="Helical" evidence="7">
    <location>
        <begin position="1423"/>
        <end position="1449"/>
    </location>
</feature>
<dbReference type="CDD" id="cd00191">
    <property type="entry name" value="TY"/>
    <property type="match status" value="6"/>
</dbReference>
<organism evidence="13 14">
    <name type="scientific">Plutella xylostella</name>
    <name type="common">Diamondback moth</name>
    <name type="synonym">Plutella maculipennis</name>
    <dbReference type="NCBI Taxonomy" id="51655"/>
    <lineage>
        <taxon>Eukaryota</taxon>
        <taxon>Metazoa</taxon>
        <taxon>Ecdysozoa</taxon>
        <taxon>Arthropoda</taxon>
        <taxon>Hexapoda</taxon>
        <taxon>Insecta</taxon>
        <taxon>Pterygota</taxon>
        <taxon>Neoptera</taxon>
        <taxon>Endopterygota</taxon>
        <taxon>Lepidoptera</taxon>
        <taxon>Glossata</taxon>
        <taxon>Ditrysia</taxon>
        <taxon>Yponomeutoidea</taxon>
        <taxon>Plutellidae</taxon>
        <taxon>Plutella</taxon>
    </lineage>
</organism>
<dbReference type="Gene3D" id="2.10.22.10">
    <property type="entry name" value="Antistasin, domain 1"/>
    <property type="match status" value="4"/>
</dbReference>
<feature type="disulfide bond" evidence="5">
    <location>
        <begin position="811"/>
        <end position="818"/>
    </location>
</feature>
<dbReference type="PRINTS" id="PR00759">
    <property type="entry name" value="BASICPTASE"/>
</dbReference>
<feature type="domain" description="Thyroglobulin type-1" evidence="10">
    <location>
        <begin position="587"/>
        <end position="655"/>
    </location>
</feature>
<evidence type="ECO:0000256" key="1">
    <source>
        <dbReference type="ARBA" id="ARBA00004613"/>
    </source>
</evidence>
<dbReference type="PROSITE" id="PS50279">
    <property type="entry name" value="BPTI_KUNITZ_2"/>
    <property type="match status" value="1"/>
</dbReference>
<keyword evidence="7" id="KW-0812">Transmembrane</keyword>
<feature type="signal peptide" evidence="8">
    <location>
        <begin position="1"/>
        <end position="21"/>
    </location>
</feature>
<dbReference type="Pfam" id="PF02822">
    <property type="entry name" value="Antistasin"/>
    <property type="match status" value="3"/>
</dbReference>
<dbReference type="SMART" id="SM00131">
    <property type="entry name" value="KU"/>
    <property type="match status" value="1"/>
</dbReference>
<feature type="disulfide bond" evidence="5">
    <location>
        <begin position="365"/>
        <end position="385"/>
    </location>
</feature>
<dbReference type="SMART" id="SM00217">
    <property type="entry name" value="WAP"/>
    <property type="match status" value="3"/>
</dbReference>
<evidence type="ECO:0000256" key="7">
    <source>
        <dbReference type="SAM" id="Phobius"/>
    </source>
</evidence>
<dbReference type="PROSITE" id="PS00280">
    <property type="entry name" value="BPTI_KUNITZ_1"/>
    <property type="match status" value="1"/>
</dbReference>
<comment type="caution">
    <text evidence="5">Lacks conserved residue(s) required for the propagation of feature annotation.</text>
</comment>
<dbReference type="PROSITE" id="PS51390">
    <property type="entry name" value="WAP"/>
    <property type="match status" value="3"/>
</dbReference>
<dbReference type="PANTHER" id="PTHR12352:SF31">
    <property type="entry name" value="PAPILIN-LIKE PROTEIN"/>
    <property type="match status" value="1"/>
</dbReference>
<feature type="domain" description="Antistasin-like" evidence="11">
    <location>
        <begin position="664"/>
        <end position="689"/>
    </location>
</feature>
<evidence type="ECO:0000256" key="3">
    <source>
        <dbReference type="ARBA" id="ARBA00022737"/>
    </source>
</evidence>
<dbReference type="EMBL" id="JAHIBW010000025">
    <property type="protein sequence ID" value="KAG7298116.1"/>
    <property type="molecule type" value="Genomic_DNA"/>
</dbReference>
<dbReference type="Gene3D" id="4.10.75.10">
    <property type="entry name" value="Elafin-like"/>
    <property type="match status" value="2"/>
</dbReference>
<dbReference type="InterPro" id="IPR020901">
    <property type="entry name" value="Prtase_inh_Kunz-CS"/>
</dbReference>
<keyword evidence="3" id="KW-0677">Repeat</keyword>
<evidence type="ECO:0000256" key="4">
    <source>
        <dbReference type="ARBA" id="ARBA00023157"/>
    </source>
</evidence>
<dbReference type="InterPro" id="IPR004094">
    <property type="entry name" value="Antistasin-like"/>
</dbReference>
<dbReference type="Pfam" id="PF00014">
    <property type="entry name" value="Kunitz_BPTI"/>
    <property type="match status" value="1"/>
</dbReference>
<feature type="compositionally biased region" description="Basic and acidic residues" evidence="6">
    <location>
        <begin position="1215"/>
        <end position="1229"/>
    </location>
</feature>
<evidence type="ECO:0000313" key="13">
    <source>
        <dbReference type="EMBL" id="KAG7298116.1"/>
    </source>
</evidence>
<feature type="domain" description="Antistasin-like" evidence="11">
    <location>
        <begin position="153"/>
        <end position="178"/>
    </location>
</feature>
<dbReference type="SMART" id="SM00211">
    <property type="entry name" value="TY"/>
    <property type="match status" value="6"/>
</dbReference>
<evidence type="ECO:0000256" key="2">
    <source>
        <dbReference type="ARBA" id="ARBA00022525"/>
    </source>
</evidence>
<evidence type="ECO:0000259" key="10">
    <source>
        <dbReference type="PROSITE" id="PS51162"/>
    </source>
</evidence>